<dbReference type="Gene3D" id="3.50.50.60">
    <property type="entry name" value="FAD/NAD(P)-binding domain"/>
    <property type="match status" value="1"/>
</dbReference>
<gene>
    <name evidence="2" type="ORF">P691DRAFT_770043</name>
</gene>
<dbReference type="OrthoDB" id="1111734at2759"/>
<dbReference type="AlphaFoldDB" id="A0A9P6C7L9"/>
<keyword evidence="1" id="KW-0812">Transmembrane</keyword>
<keyword evidence="3" id="KW-1185">Reference proteome</keyword>
<comment type="caution">
    <text evidence="2">The sequence shown here is derived from an EMBL/GenBank/DDBJ whole genome shotgun (WGS) entry which is preliminary data.</text>
</comment>
<dbReference type="Pfam" id="PF13450">
    <property type="entry name" value="NAD_binding_8"/>
    <property type="match status" value="1"/>
</dbReference>
<sequence>MARTVKVAIIGSGLAGLTSAWLLTRPLKTKDVEFEVHVFEKTDVLGMDAASVSLTNSQPKKQWRIDVPLRAFQEGYYPQLIAMYKRLDIKMRQANFSYSYSFFSPPGPHQKRKITTTFIYNGLSGRTSFGMPSYLVDTPQFPQSSIFGKLFTELWTWVVFILMTLEILFCFFIFVLYSVPFFRSPSAENQPFKEWAKEVTPNSFLARWVGLDIAWQSYVRDIIVPMLSGVCTATEDDVLDYPAELFLDFIWLTIGTHHYVLANGVREAVAQLSKDLKHIHVSAPITSVTMDPGAPHLASLTCATALGGQETFHGFHHVIFATEANTAASILSGYASGIQASSGVTTRTFKHSLLEQAEALSTFRYRTAVVVNHTDDTLLPDDPRDHRDLNFIHYRGTELGSPEKDPKRDSSVCVSSSYTMVTHTLPRPEGYPTHQPTVYQTTNPYIPPKKDSILSVARLERAVPTVEAKKALQNFCQQKERKWWECSAIASTRLGPLQGAGRMTGGGHPGIWICGSYASPGIPLLEGCVVSAKDVVVEGILACEGTGLREEPWVA</sequence>
<dbReference type="PANTHER" id="PTHR42923">
    <property type="entry name" value="PROTOPORPHYRINOGEN OXIDASE"/>
    <property type="match status" value="1"/>
</dbReference>
<dbReference type="Proteomes" id="UP000807342">
    <property type="component" value="Unassembled WGS sequence"/>
</dbReference>
<reference evidence="2" key="1">
    <citation type="submission" date="2020-11" db="EMBL/GenBank/DDBJ databases">
        <authorList>
            <consortium name="DOE Joint Genome Institute"/>
            <person name="Ahrendt S."/>
            <person name="Riley R."/>
            <person name="Andreopoulos W."/>
            <person name="Labutti K."/>
            <person name="Pangilinan J."/>
            <person name="Ruiz-Duenas F.J."/>
            <person name="Barrasa J.M."/>
            <person name="Sanchez-Garcia M."/>
            <person name="Camarero S."/>
            <person name="Miyauchi S."/>
            <person name="Serrano A."/>
            <person name="Linde D."/>
            <person name="Babiker R."/>
            <person name="Drula E."/>
            <person name="Ayuso-Fernandez I."/>
            <person name="Pacheco R."/>
            <person name="Padilla G."/>
            <person name="Ferreira P."/>
            <person name="Barriuso J."/>
            <person name="Kellner H."/>
            <person name="Castanera R."/>
            <person name="Alfaro M."/>
            <person name="Ramirez L."/>
            <person name="Pisabarro A.G."/>
            <person name="Kuo A."/>
            <person name="Tritt A."/>
            <person name="Lipzen A."/>
            <person name="He G."/>
            <person name="Yan M."/>
            <person name="Ng V."/>
            <person name="Cullen D."/>
            <person name="Martin F."/>
            <person name="Rosso M.-N."/>
            <person name="Henrissat B."/>
            <person name="Hibbett D."/>
            <person name="Martinez A.T."/>
            <person name="Grigoriev I.V."/>
        </authorList>
    </citation>
    <scope>NUCLEOTIDE SEQUENCE</scope>
    <source>
        <strain evidence="2">MF-IS2</strain>
    </source>
</reference>
<feature type="transmembrane region" description="Helical" evidence="1">
    <location>
        <begin position="154"/>
        <end position="177"/>
    </location>
</feature>
<dbReference type="SUPFAM" id="SSF51905">
    <property type="entry name" value="FAD/NAD(P)-binding domain"/>
    <property type="match status" value="1"/>
</dbReference>
<dbReference type="EMBL" id="MU151051">
    <property type="protein sequence ID" value="KAF9454942.1"/>
    <property type="molecule type" value="Genomic_DNA"/>
</dbReference>
<dbReference type="InterPro" id="IPR036188">
    <property type="entry name" value="FAD/NAD-bd_sf"/>
</dbReference>
<proteinExistence type="predicted"/>
<dbReference type="PANTHER" id="PTHR42923:SF42">
    <property type="entry name" value="AMINE OXIDASE DOMAIN-CONTAINING PROTEIN"/>
    <property type="match status" value="1"/>
</dbReference>
<evidence type="ECO:0000313" key="2">
    <source>
        <dbReference type="EMBL" id="KAF9454942.1"/>
    </source>
</evidence>
<evidence type="ECO:0008006" key="4">
    <source>
        <dbReference type="Google" id="ProtNLM"/>
    </source>
</evidence>
<keyword evidence="1" id="KW-1133">Transmembrane helix</keyword>
<keyword evidence="1" id="KW-0472">Membrane</keyword>
<protein>
    <recommendedName>
        <fullName evidence="4">FAD/NAD(P)-binding domain-containing protein</fullName>
    </recommendedName>
</protein>
<organism evidence="2 3">
    <name type="scientific">Macrolepiota fuliginosa MF-IS2</name>
    <dbReference type="NCBI Taxonomy" id="1400762"/>
    <lineage>
        <taxon>Eukaryota</taxon>
        <taxon>Fungi</taxon>
        <taxon>Dikarya</taxon>
        <taxon>Basidiomycota</taxon>
        <taxon>Agaricomycotina</taxon>
        <taxon>Agaricomycetes</taxon>
        <taxon>Agaricomycetidae</taxon>
        <taxon>Agaricales</taxon>
        <taxon>Agaricineae</taxon>
        <taxon>Agaricaceae</taxon>
        <taxon>Macrolepiota</taxon>
    </lineage>
</organism>
<accession>A0A9P6C7L9</accession>
<name>A0A9P6C7L9_9AGAR</name>
<dbReference type="GO" id="GO:0016491">
    <property type="term" value="F:oxidoreductase activity"/>
    <property type="evidence" value="ECO:0007669"/>
    <property type="project" value="TreeGrafter"/>
</dbReference>
<evidence type="ECO:0000313" key="3">
    <source>
        <dbReference type="Proteomes" id="UP000807342"/>
    </source>
</evidence>
<dbReference type="InterPro" id="IPR050464">
    <property type="entry name" value="Zeta_carotene_desat/Oxidored"/>
</dbReference>
<evidence type="ECO:0000256" key="1">
    <source>
        <dbReference type="SAM" id="Phobius"/>
    </source>
</evidence>